<protein>
    <recommendedName>
        <fullName evidence="8">Rhodopsin domain-containing protein</fullName>
    </recommendedName>
</protein>
<dbReference type="EMBL" id="JAUEDM010000002">
    <property type="protein sequence ID" value="KAK3326062.1"/>
    <property type="molecule type" value="Genomic_DNA"/>
</dbReference>
<comment type="similarity">
    <text evidence="5">Belongs to the SAT4 family.</text>
</comment>
<feature type="transmembrane region" description="Helical" evidence="7">
    <location>
        <begin position="182"/>
        <end position="202"/>
    </location>
</feature>
<feature type="compositionally biased region" description="Low complexity" evidence="6">
    <location>
        <begin position="341"/>
        <end position="355"/>
    </location>
</feature>
<evidence type="ECO:0000256" key="5">
    <source>
        <dbReference type="ARBA" id="ARBA00038359"/>
    </source>
</evidence>
<feature type="transmembrane region" description="Helical" evidence="7">
    <location>
        <begin position="128"/>
        <end position="149"/>
    </location>
</feature>
<keyword evidence="3 7" id="KW-1133">Transmembrane helix</keyword>
<feature type="transmembrane region" description="Helical" evidence="7">
    <location>
        <begin position="93"/>
        <end position="116"/>
    </location>
</feature>
<dbReference type="GO" id="GO:0016020">
    <property type="term" value="C:membrane"/>
    <property type="evidence" value="ECO:0007669"/>
    <property type="project" value="UniProtKB-SubCell"/>
</dbReference>
<feature type="transmembrane region" description="Helical" evidence="7">
    <location>
        <begin position="243"/>
        <end position="265"/>
    </location>
</feature>
<keyword evidence="4 7" id="KW-0472">Membrane</keyword>
<evidence type="ECO:0000256" key="6">
    <source>
        <dbReference type="SAM" id="MobiDB-lite"/>
    </source>
</evidence>
<comment type="subcellular location">
    <subcellularLocation>
        <location evidence="1">Membrane</location>
        <topology evidence="1">Multi-pass membrane protein</topology>
    </subcellularLocation>
</comment>
<dbReference type="InterPro" id="IPR049326">
    <property type="entry name" value="Rhodopsin_dom_fungi"/>
</dbReference>
<dbReference type="InterPro" id="IPR052337">
    <property type="entry name" value="SAT4-like"/>
</dbReference>
<evidence type="ECO:0000313" key="10">
    <source>
        <dbReference type="Proteomes" id="UP001283341"/>
    </source>
</evidence>
<feature type="transmembrane region" description="Helical" evidence="7">
    <location>
        <begin position="53"/>
        <end position="73"/>
    </location>
</feature>
<evidence type="ECO:0000256" key="2">
    <source>
        <dbReference type="ARBA" id="ARBA00022692"/>
    </source>
</evidence>
<sequence length="365" mass="40087">MDAPPPFVPITDRAALLARVHIGVTIPLLALTLVPFVARIYSRIWPVWRIGFADWLIVIGFASAITDWALLQSEMITTPSNISLEQAIWDVKLAYMAIPIWGLTMTCVKTSIALTLLRIPQTRLSTVFLYLILAFQLIYFVGDTIYIFLKCQPLQAAWDFTVVGGKCLDIRIDVVVSNLGSAMNILTDVFLSLAPMLILWNLRRPLRERILVCFLTGMGLFASLASVVKLIMIQSWGNHPDPWALAMSLASWTIIEQFVAILAACSPSLKGPIQRMLGKFGILLTRYESHISFIHMPTRVGRGSKYERQVDEETGSRPGATGGHIRDGDLVLDKLERDKSTMSGSTSASGTTLVGSGNGIGLGPG</sequence>
<evidence type="ECO:0000313" key="9">
    <source>
        <dbReference type="EMBL" id="KAK3326062.1"/>
    </source>
</evidence>
<dbReference type="PANTHER" id="PTHR33048">
    <property type="entry name" value="PTH11-LIKE INTEGRAL MEMBRANE PROTEIN (AFU_ORTHOLOGUE AFUA_5G11245)"/>
    <property type="match status" value="1"/>
</dbReference>
<feature type="compositionally biased region" description="Gly residues" evidence="6">
    <location>
        <begin position="356"/>
        <end position="365"/>
    </location>
</feature>
<evidence type="ECO:0000256" key="4">
    <source>
        <dbReference type="ARBA" id="ARBA00023136"/>
    </source>
</evidence>
<feature type="domain" description="Rhodopsin" evidence="8">
    <location>
        <begin position="38"/>
        <end position="275"/>
    </location>
</feature>
<accession>A0AAE0IJ38</accession>
<evidence type="ECO:0000259" key="8">
    <source>
        <dbReference type="Pfam" id="PF20684"/>
    </source>
</evidence>
<keyword evidence="2 7" id="KW-0812">Transmembrane</keyword>
<name>A0AAE0IJ38_9PEZI</name>
<reference evidence="9" key="1">
    <citation type="journal article" date="2023" name="Mol. Phylogenet. Evol.">
        <title>Genome-scale phylogeny and comparative genomics of the fungal order Sordariales.</title>
        <authorList>
            <person name="Hensen N."/>
            <person name="Bonometti L."/>
            <person name="Westerberg I."/>
            <person name="Brannstrom I.O."/>
            <person name="Guillou S."/>
            <person name="Cros-Aarteil S."/>
            <person name="Calhoun S."/>
            <person name="Haridas S."/>
            <person name="Kuo A."/>
            <person name="Mondo S."/>
            <person name="Pangilinan J."/>
            <person name="Riley R."/>
            <person name="LaButti K."/>
            <person name="Andreopoulos B."/>
            <person name="Lipzen A."/>
            <person name="Chen C."/>
            <person name="Yan M."/>
            <person name="Daum C."/>
            <person name="Ng V."/>
            <person name="Clum A."/>
            <person name="Steindorff A."/>
            <person name="Ohm R.A."/>
            <person name="Martin F."/>
            <person name="Silar P."/>
            <person name="Natvig D.O."/>
            <person name="Lalanne C."/>
            <person name="Gautier V."/>
            <person name="Ament-Velasquez S.L."/>
            <person name="Kruys A."/>
            <person name="Hutchinson M.I."/>
            <person name="Powell A.J."/>
            <person name="Barry K."/>
            <person name="Miller A.N."/>
            <person name="Grigoriev I.V."/>
            <person name="Debuchy R."/>
            <person name="Gladieux P."/>
            <person name="Hiltunen Thoren M."/>
            <person name="Johannesson H."/>
        </authorList>
    </citation>
    <scope>NUCLEOTIDE SEQUENCE</scope>
    <source>
        <strain evidence="9">CBS 118394</strain>
    </source>
</reference>
<feature type="region of interest" description="Disordered" evidence="6">
    <location>
        <begin position="340"/>
        <end position="365"/>
    </location>
</feature>
<keyword evidence="10" id="KW-1185">Reference proteome</keyword>
<evidence type="ECO:0000256" key="3">
    <source>
        <dbReference type="ARBA" id="ARBA00022989"/>
    </source>
</evidence>
<dbReference type="Proteomes" id="UP001283341">
    <property type="component" value="Unassembled WGS sequence"/>
</dbReference>
<feature type="transmembrane region" description="Helical" evidence="7">
    <location>
        <begin position="20"/>
        <end position="41"/>
    </location>
</feature>
<evidence type="ECO:0000256" key="1">
    <source>
        <dbReference type="ARBA" id="ARBA00004141"/>
    </source>
</evidence>
<comment type="caution">
    <text evidence="9">The sequence shown here is derived from an EMBL/GenBank/DDBJ whole genome shotgun (WGS) entry which is preliminary data.</text>
</comment>
<dbReference type="AlphaFoldDB" id="A0AAE0IJ38"/>
<dbReference type="PANTHER" id="PTHR33048:SF47">
    <property type="entry name" value="INTEGRAL MEMBRANE PROTEIN-RELATED"/>
    <property type="match status" value="1"/>
</dbReference>
<dbReference type="Pfam" id="PF20684">
    <property type="entry name" value="Fung_rhodopsin"/>
    <property type="match status" value="1"/>
</dbReference>
<feature type="transmembrane region" description="Helical" evidence="7">
    <location>
        <begin position="209"/>
        <end position="231"/>
    </location>
</feature>
<reference evidence="9" key="2">
    <citation type="submission" date="2023-06" db="EMBL/GenBank/DDBJ databases">
        <authorList>
            <consortium name="Lawrence Berkeley National Laboratory"/>
            <person name="Haridas S."/>
            <person name="Hensen N."/>
            <person name="Bonometti L."/>
            <person name="Westerberg I."/>
            <person name="Brannstrom I.O."/>
            <person name="Guillou S."/>
            <person name="Cros-Aarteil S."/>
            <person name="Calhoun S."/>
            <person name="Kuo A."/>
            <person name="Mondo S."/>
            <person name="Pangilinan J."/>
            <person name="Riley R."/>
            <person name="Labutti K."/>
            <person name="Andreopoulos B."/>
            <person name="Lipzen A."/>
            <person name="Chen C."/>
            <person name="Yanf M."/>
            <person name="Daum C."/>
            <person name="Ng V."/>
            <person name="Clum A."/>
            <person name="Steindorff A."/>
            <person name="Ohm R."/>
            <person name="Martin F."/>
            <person name="Silar P."/>
            <person name="Natvig D."/>
            <person name="Lalanne C."/>
            <person name="Gautier V."/>
            <person name="Ament-Velasquez S.L."/>
            <person name="Kruys A."/>
            <person name="Hutchinson M.I."/>
            <person name="Powell A.J."/>
            <person name="Barry K."/>
            <person name="Miller A.N."/>
            <person name="Grigoriev I.V."/>
            <person name="Debuchy R."/>
            <person name="Gladieux P."/>
            <person name="Thoren M.H."/>
            <person name="Johannesson H."/>
        </authorList>
    </citation>
    <scope>NUCLEOTIDE SEQUENCE</scope>
    <source>
        <strain evidence="9">CBS 118394</strain>
    </source>
</reference>
<evidence type="ECO:0000256" key="7">
    <source>
        <dbReference type="SAM" id="Phobius"/>
    </source>
</evidence>
<organism evidence="9 10">
    <name type="scientific">Apodospora peruviana</name>
    <dbReference type="NCBI Taxonomy" id="516989"/>
    <lineage>
        <taxon>Eukaryota</taxon>
        <taxon>Fungi</taxon>
        <taxon>Dikarya</taxon>
        <taxon>Ascomycota</taxon>
        <taxon>Pezizomycotina</taxon>
        <taxon>Sordariomycetes</taxon>
        <taxon>Sordariomycetidae</taxon>
        <taxon>Sordariales</taxon>
        <taxon>Lasiosphaeriaceae</taxon>
        <taxon>Apodospora</taxon>
    </lineage>
</organism>
<gene>
    <name evidence="9" type="ORF">B0H66DRAFT_600197</name>
</gene>
<proteinExistence type="inferred from homology"/>